<evidence type="ECO:0000313" key="4">
    <source>
        <dbReference type="EMBL" id="QDS70927.1"/>
    </source>
</evidence>
<evidence type="ECO:0000256" key="1">
    <source>
        <dbReference type="ARBA" id="ARBA00007238"/>
    </source>
</evidence>
<dbReference type="Pfam" id="PF00221">
    <property type="entry name" value="Lyase_aromatic"/>
    <property type="match status" value="1"/>
</dbReference>
<accession>A0A517L5K2</accession>
<name>A0A517L5K2_9PEZI</name>
<feature type="region of interest" description="Disordered" evidence="3">
    <location>
        <begin position="1"/>
        <end position="39"/>
    </location>
</feature>
<gene>
    <name evidence="4" type="ORF">FKW77_006693</name>
</gene>
<reference evidence="4 5" key="1">
    <citation type="submission" date="2019-07" db="EMBL/GenBank/DDBJ databases">
        <title>Finished genome of Venturia effusa.</title>
        <authorList>
            <person name="Young C.A."/>
            <person name="Cox M.P."/>
            <person name="Ganley A.R.D."/>
            <person name="David W.J."/>
        </authorList>
    </citation>
    <scope>NUCLEOTIDE SEQUENCE [LARGE SCALE GENOMIC DNA]</scope>
    <source>
        <strain evidence="5">albino</strain>
    </source>
</reference>
<proteinExistence type="inferred from homology"/>
<keyword evidence="5" id="KW-1185">Reference proteome</keyword>
<dbReference type="GO" id="GO:0006559">
    <property type="term" value="P:L-phenylalanine catabolic process"/>
    <property type="evidence" value="ECO:0007669"/>
    <property type="project" value="InterPro"/>
</dbReference>
<dbReference type="Gene3D" id="1.10.275.10">
    <property type="entry name" value="Fumarase/aspartase (N-terminal domain)"/>
    <property type="match status" value="1"/>
</dbReference>
<dbReference type="EMBL" id="CP042189">
    <property type="protein sequence ID" value="QDS70927.1"/>
    <property type="molecule type" value="Genomic_DNA"/>
</dbReference>
<dbReference type="Gene3D" id="1.20.200.10">
    <property type="entry name" value="Fumarase/aspartase (Central domain)"/>
    <property type="match status" value="2"/>
</dbReference>
<dbReference type="PANTHER" id="PTHR10362">
    <property type="entry name" value="HISTIDINE AMMONIA-LYASE"/>
    <property type="match status" value="1"/>
</dbReference>
<dbReference type="InterPro" id="IPR022313">
    <property type="entry name" value="Phe/His_NH3-lyase_AS"/>
</dbReference>
<dbReference type="AlphaFoldDB" id="A0A517L5K2"/>
<dbReference type="InterPro" id="IPR005922">
    <property type="entry name" value="Phe_NH3-lyase"/>
</dbReference>
<organism evidence="4 5">
    <name type="scientific">Venturia effusa</name>
    <dbReference type="NCBI Taxonomy" id="50376"/>
    <lineage>
        <taxon>Eukaryota</taxon>
        <taxon>Fungi</taxon>
        <taxon>Dikarya</taxon>
        <taxon>Ascomycota</taxon>
        <taxon>Pezizomycotina</taxon>
        <taxon>Dothideomycetes</taxon>
        <taxon>Pleosporomycetidae</taxon>
        <taxon>Venturiales</taxon>
        <taxon>Venturiaceae</taxon>
        <taxon>Venturia</taxon>
    </lineage>
</organism>
<dbReference type="STRING" id="50376.A0A517L5K2"/>
<dbReference type="InterPro" id="IPR024083">
    <property type="entry name" value="Fumarase/histidase_N"/>
</dbReference>
<keyword evidence="2" id="KW-0456">Lyase</keyword>
<dbReference type="Proteomes" id="UP000316270">
    <property type="component" value="Chromosome 5"/>
</dbReference>
<evidence type="ECO:0008006" key="6">
    <source>
        <dbReference type="Google" id="ProtNLM"/>
    </source>
</evidence>
<dbReference type="GO" id="GO:0016841">
    <property type="term" value="F:ammonia-lyase activity"/>
    <property type="evidence" value="ECO:0007669"/>
    <property type="project" value="InterPro"/>
</dbReference>
<dbReference type="CDD" id="cd00332">
    <property type="entry name" value="PAL-HAL"/>
    <property type="match status" value="1"/>
</dbReference>
<dbReference type="PROSITE" id="PS00488">
    <property type="entry name" value="PAL_HISTIDASE"/>
    <property type="match status" value="1"/>
</dbReference>
<dbReference type="GO" id="GO:0005737">
    <property type="term" value="C:cytoplasm"/>
    <property type="evidence" value="ECO:0007669"/>
    <property type="project" value="InterPro"/>
</dbReference>
<dbReference type="InterPro" id="IPR001106">
    <property type="entry name" value="Aromatic_Lyase"/>
</dbReference>
<evidence type="ECO:0000256" key="2">
    <source>
        <dbReference type="RuleBase" id="RU003954"/>
    </source>
</evidence>
<evidence type="ECO:0000313" key="5">
    <source>
        <dbReference type="Proteomes" id="UP000316270"/>
    </source>
</evidence>
<dbReference type="InterPro" id="IPR008948">
    <property type="entry name" value="L-Aspartase-like"/>
</dbReference>
<evidence type="ECO:0000256" key="3">
    <source>
        <dbReference type="SAM" id="MobiDB-lite"/>
    </source>
</evidence>
<dbReference type="SUPFAM" id="SSF48557">
    <property type="entry name" value="L-aspartase-like"/>
    <property type="match status" value="2"/>
</dbReference>
<dbReference type="OrthoDB" id="10051290at2759"/>
<dbReference type="NCBIfam" id="TIGR01226">
    <property type="entry name" value="phe_am_lyase"/>
    <property type="match status" value="1"/>
</dbReference>
<sequence length="797" mass="86245">MAFAENTPPPSGTGSQVCPDSPARPLSPTGLGMQARSDRERQVHVRMTVDFLEKVSLLGEKGIVALNGDSLDVPSLVAVANFGCGTSLVEDESVGKIEDSVAVLRRKLDQQEMVYGVNTGFGGSADVRTSKHVALQQGLVQLLNSGILTGEDTMPGKTMSPVNGHSASMPTSWARGLMLARLNSIIRGHSAVSLKVIKTIVAFLQRDMTPVIPIRGSISASGDLIPLSYLAGCIQGSTDIYMRVGNPQPRIVSAAVALEEAGIKPIVLGAKEGLGLLNGTAASVAVASLAIYESNQIALMSQMLTAMGCEALKGTAESFHPFIAATRPHKGQIEAAQNILGFLSSSGLASGVDGETKDAVEGLAQDRYALRTSSQWIGPQLEDLMLATEQVTVELNSTTDNPLIDVEGDAIFHGGNFQAASITSAMEKTRLSVQMLAKMLFAQCTEIINPAQNRGLPPNLCADDPSLSFTMKGVDISMAAYYSEIAFLSNPVSTHVQSAEMHNQALNSLALISARYTLQVSDIFSQSLVLNVSDQYLKQSFHTQLKIDVDEILAIKITNSNSSTWIRVWVAEIANMMCAAYLTMVCQALDLRVLQGRFIENLRPIMVEKVKSIFTTLIDSNDSESSGRAIFVSAVKVWNASTTIDLADRCDKTAATASAMLFSEITGEGKAEFKCSAQDVFSNVKTWKEELSVTMRGMYEQTREEMFQHHQEITPQQLGQGSRKLYFFVRRDLKVPFHRGLVEEPTHELAADQQASFPTTERRTIGSLISIVYEAIRNGSIRNPLIEAVKDNLAERQ</sequence>
<protein>
    <recommendedName>
        <fullName evidence="6">Phenylalanine ammonia-lyase</fullName>
    </recommendedName>
</protein>
<comment type="similarity">
    <text evidence="1 2">Belongs to the PAL/histidase family.</text>
</comment>